<dbReference type="EMBL" id="JAOYOD010000001">
    <property type="protein sequence ID" value="MCV9388466.1"/>
    <property type="molecule type" value="Genomic_DNA"/>
</dbReference>
<evidence type="ECO:0000313" key="2">
    <source>
        <dbReference type="Proteomes" id="UP001300692"/>
    </source>
</evidence>
<evidence type="ECO:0000313" key="1">
    <source>
        <dbReference type="EMBL" id="MCV9388466.1"/>
    </source>
</evidence>
<dbReference type="RefSeq" id="WP_264139332.1">
    <property type="nucleotide sequence ID" value="NZ_JAOYOD010000001.1"/>
</dbReference>
<name>A0ABT3CXP2_9BACT</name>
<gene>
    <name evidence="1" type="ORF">N7U62_17410</name>
</gene>
<dbReference type="Proteomes" id="UP001300692">
    <property type="component" value="Unassembled WGS sequence"/>
</dbReference>
<accession>A0ABT3CXP2</accession>
<evidence type="ECO:0008006" key="3">
    <source>
        <dbReference type="Google" id="ProtNLM"/>
    </source>
</evidence>
<sequence length="147" mass="16030">MKNIKNVLFAIALITLFNSCGNDDDASRAQIGNYIALEDGVIRSQCSIEDNNGVINCPRTSSTTSCVTLNLRTDGFYSLSVAVLNLSFIEGGTYEIDPGKLKLCPANQDCYTIPVIDSSFDAMTIELTNEQFPNEQGCDIEIGMEKL</sequence>
<organism evidence="1 2">
    <name type="scientific">Reichenbachiella ulvae</name>
    <dbReference type="NCBI Taxonomy" id="2980104"/>
    <lineage>
        <taxon>Bacteria</taxon>
        <taxon>Pseudomonadati</taxon>
        <taxon>Bacteroidota</taxon>
        <taxon>Cytophagia</taxon>
        <taxon>Cytophagales</taxon>
        <taxon>Reichenbachiellaceae</taxon>
        <taxon>Reichenbachiella</taxon>
    </lineage>
</organism>
<protein>
    <recommendedName>
        <fullName evidence="3">Lipocalin-like domain-containing protein</fullName>
    </recommendedName>
</protein>
<comment type="caution">
    <text evidence="1">The sequence shown here is derived from an EMBL/GenBank/DDBJ whole genome shotgun (WGS) entry which is preliminary data.</text>
</comment>
<reference evidence="1 2" key="1">
    <citation type="submission" date="2022-10" db="EMBL/GenBank/DDBJ databases">
        <title>Comparative genomics and taxonomic characterization of three novel marine species of genus Reichenbachiella exhibiting antioxidant and polysaccharide degradation activities.</title>
        <authorList>
            <person name="Muhammad N."/>
            <person name="Lee Y.-J."/>
            <person name="Ko J."/>
            <person name="Kim S.-G."/>
        </authorList>
    </citation>
    <scope>NUCLEOTIDE SEQUENCE [LARGE SCALE GENOMIC DNA]</scope>
    <source>
        <strain evidence="1 2">ABR2-5</strain>
    </source>
</reference>
<proteinExistence type="predicted"/>
<keyword evidence="2" id="KW-1185">Reference proteome</keyword>